<feature type="DNA-binding region" description="OmpR/PhoB-type" evidence="9">
    <location>
        <begin position="165"/>
        <end position="263"/>
    </location>
</feature>
<feature type="domain" description="Response regulatory" evidence="10">
    <location>
        <begin position="31"/>
        <end position="144"/>
    </location>
</feature>
<dbReference type="PROSITE" id="PS51755">
    <property type="entry name" value="OMPR_PHOB"/>
    <property type="match status" value="1"/>
</dbReference>
<dbReference type="FunFam" id="1.10.10.10:FF:000018">
    <property type="entry name" value="DNA-binding response regulator ResD"/>
    <property type="match status" value="1"/>
</dbReference>
<gene>
    <name evidence="12" type="ORF">HMPREF0220_1007</name>
</gene>
<keyword evidence="6" id="KW-0804">Transcription</keyword>
<evidence type="ECO:0000256" key="5">
    <source>
        <dbReference type="ARBA" id="ARBA00023125"/>
    </source>
</evidence>
<proteinExistence type="predicted"/>
<protein>
    <recommendedName>
        <fullName evidence="1">Stage 0 sporulation protein A homolog</fullName>
    </recommendedName>
</protein>
<keyword evidence="4" id="KW-0805">Transcription regulation</keyword>
<dbReference type="InterPro" id="IPR039420">
    <property type="entry name" value="WalR-like"/>
</dbReference>
<dbReference type="InterPro" id="IPR001867">
    <property type="entry name" value="OmpR/PhoB-type_DNA-bd"/>
</dbReference>
<evidence type="ECO:0000256" key="8">
    <source>
        <dbReference type="PROSITE-ProRule" id="PRU00169"/>
    </source>
</evidence>
<dbReference type="CDD" id="cd00383">
    <property type="entry name" value="trans_reg_C"/>
    <property type="match status" value="1"/>
</dbReference>
<feature type="domain" description="OmpR/PhoB-type" evidence="11">
    <location>
        <begin position="165"/>
        <end position="263"/>
    </location>
</feature>
<dbReference type="GO" id="GO:0000156">
    <property type="term" value="F:phosphorelay response regulator activity"/>
    <property type="evidence" value="ECO:0007669"/>
    <property type="project" value="TreeGrafter"/>
</dbReference>
<dbReference type="PANTHER" id="PTHR48111:SF2">
    <property type="entry name" value="RESPONSE REGULATOR SAER"/>
    <property type="match status" value="1"/>
</dbReference>
<reference evidence="12 13" key="1">
    <citation type="submission" date="2010-05" db="EMBL/GenBank/DDBJ databases">
        <authorList>
            <person name="Qin X."/>
            <person name="Bachman B."/>
            <person name="Battles P."/>
            <person name="Bell A."/>
            <person name="Bess C."/>
            <person name="Bickham C."/>
            <person name="Chaboub L."/>
            <person name="Chen D."/>
            <person name="Coyle M."/>
            <person name="Deiros D.R."/>
            <person name="Dinh H."/>
            <person name="Forbes L."/>
            <person name="Fowler G."/>
            <person name="Francisco L."/>
            <person name="Fu Q."/>
            <person name="Gubbala S."/>
            <person name="Hale W."/>
            <person name="Han Y."/>
            <person name="Hemphill L."/>
            <person name="Highlander S.K."/>
            <person name="Hirani K."/>
            <person name="Hogues M."/>
            <person name="Jackson L."/>
            <person name="Jakkamsetti A."/>
            <person name="Javaid M."/>
            <person name="Jiang H."/>
            <person name="Korchina V."/>
            <person name="Kovar C."/>
            <person name="Lara F."/>
            <person name="Lee S."/>
            <person name="Mata R."/>
            <person name="Mathew T."/>
            <person name="Moen C."/>
            <person name="Morales K."/>
            <person name="Munidasa M."/>
            <person name="Nazareth L."/>
            <person name="Ngo R."/>
            <person name="Nguyen L."/>
            <person name="Okwuonu G."/>
            <person name="Ongeri F."/>
            <person name="Patil S."/>
            <person name="Petrosino J."/>
            <person name="Pham C."/>
            <person name="Pham P."/>
            <person name="Pu L.-L."/>
            <person name="Puazo M."/>
            <person name="Raj R."/>
            <person name="Reid J."/>
            <person name="Rouhana J."/>
            <person name="Saada N."/>
            <person name="Shang Y."/>
            <person name="Simmons D."/>
            <person name="Thornton R."/>
            <person name="Warren J."/>
            <person name="Weissenberger G."/>
            <person name="Zhang J."/>
            <person name="Zhang L."/>
            <person name="Zhou C."/>
            <person name="Zhu D."/>
            <person name="Muzny D."/>
            <person name="Worley K."/>
            <person name="Gibbs R."/>
        </authorList>
    </citation>
    <scope>NUCLEOTIDE SEQUENCE [LARGE SCALE GENOMIC DNA]</scope>
    <source>
        <strain evidence="12 13">NAP08</strain>
    </source>
</reference>
<dbReference type="SMART" id="SM00448">
    <property type="entry name" value="REC"/>
    <property type="match status" value="1"/>
</dbReference>
<dbReference type="GO" id="GO:0006355">
    <property type="term" value="P:regulation of DNA-templated transcription"/>
    <property type="evidence" value="ECO:0007669"/>
    <property type="project" value="InterPro"/>
</dbReference>
<dbReference type="InterPro" id="IPR011006">
    <property type="entry name" value="CheY-like_superfamily"/>
</dbReference>
<name>D5Q275_CLODI</name>
<evidence type="ECO:0000256" key="6">
    <source>
        <dbReference type="ARBA" id="ARBA00023163"/>
    </source>
</evidence>
<organism evidence="12 13">
    <name type="scientific">Clostridioides difficile NAP08</name>
    <dbReference type="NCBI Taxonomy" id="525259"/>
    <lineage>
        <taxon>Bacteria</taxon>
        <taxon>Bacillati</taxon>
        <taxon>Bacillota</taxon>
        <taxon>Clostridia</taxon>
        <taxon>Peptostreptococcales</taxon>
        <taxon>Peptostreptococcaceae</taxon>
        <taxon>Clostridioides</taxon>
    </lineage>
</organism>
<dbReference type="Proteomes" id="UP000003227">
    <property type="component" value="Unassembled WGS sequence"/>
</dbReference>
<dbReference type="Gene3D" id="6.10.250.690">
    <property type="match status" value="1"/>
</dbReference>
<sequence length="266" mass="30703">MEKLLSYCIIIYVKKIYKLIGIKEIKMNSYNILVVEDEKEIADAIEIYLLNQGYNVFKGYNGLEGLKVIENQEIHLAIIDIMMPKMDGITLTMKLRENHNFPVIMLSAKSEEVDKIMGLNIGADDYVTKPFKPLELLARVNSQLRRYTKYLNMVENKEQKVDDDDGVFAIGGLELNENTKEVSVDGKHIKATPIEFKILSLLMRNAGRVFSADEIYERVWNDNAVNTDTVMVHVRNIREKIEVDPKNPKYLKVVWGVGYKIEKIQR</sequence>
<accession>D5Q275</accession>
<dbReference type="Gene3D" id="1.10.10.10">
    <property type="entry name" value="Winged helix-like DNA-binding domain superfamily/Winged helix DNA-binding domain"/>
    <property type="match status" value="1"/>
</dbReference>
<dbReference type="InterPro" id="IPR016032">
    <property type="entry name" value="Sig_transdc_resp-reg_C-effctor"/>
</dbReference>
<keyword evidence="2 8" id="KW-0597">Phosphoprotein</keyword>
<evidence type="ECO:0000259" key="11">
    <source>
        <dbReference type="PROSITE" id="PS51755"/>
    </source>
</evidence>
<dbReference type="SUPFAM" id="SSF52172">
    <property type="entry name" value="CheY-like"/>
    <property type="match status" value="1"/>
</dbReference>
<evidence type="ECO:0000259" key="10">
    <source>
        <dbReference type="PROSITE" id="PS50110"/>
    </source>
</evidence>
<evidence type="ECO:0000256" key="2">
    <source>
        <dbReference type="ARBA" id="ARBA00022553"/>
    </source>
</evidence>
<comment type="caution">
    <text evidence="12">The sequence shown here is derived from an EMBL/GenBank/DDBJ whole genome shotgun (WGS) entry which is preliminary data.</text>
</comment>
<dbReference type="PROSITE" id="PS50110">
    <property type="entry name" value="RESPONSE_REGULATORY"/>
    <property type="match status" value="1"/>
</dbReference>
<dbReference type="FunFam" id="3.40.50.2300:FF:000001">
    <property type="entry name" value="DNA-binding response regulator PhoB"/>
    <property type="match status" value="1"/>
</dbReference>
<dbReference type="SMART" id="SM00862">
    <property type="entry name" value="Trans_reg_C"/>
    <property type="match status" value="1"/>
</dbReference>
<keyword evidence="5 9" id="KW-0238">DNA-binding</keyword>
<evidence type="ECO:0000256" key="1">
    <source>
        <dbReference type="ARBA" id="ARBA00018672"/>
    </source>
</evidence>
<dbReference type="Gene3D" id="3.40.50.2300">
    <property type="match status" value="1"/>
</dbReference>
<keyword evidence="3" id="KW-0902">Two-component regulatory system</keyword>
<evidence type="ECO:0000256" key="9">
    <source>
        <dbReference type="PROSITE-ProRule" id="PRU01091"/>
    </source>
</evidence>
<dbReference type="SUPFAM" id="SSF46894">
    <property type="entry name" value="C-terminal effector domain of the bipartite response regulators"/>
    <property type="match status" value="1"/>
</dbReference>
<dbReference type="GO" id="GO:0000976">
    <property type="term" value="F:transcription cis-regulatory region binding"/>
    <property type="evidence" value="ECO:0007669"/>
    <property type="project" value="TreeGrafter"/>
</dbReference>
<dbReference type="GO" id="GO:0032993">
    <property type="term" value="C:protein-DNA complex"/>
    <property type="evidence" value="ECO:0007669"/>
    <property type="project" value="TreeGrafter"/>
</dbReference>
<dbReference type="AlphaFoldDB" id="D5Q275"/>
<dbReference type="GO" id="GO:0005829">
    <property type="term" value="C:cytosol"/>
    <property type="evidence" value="ECO:0007669"/>
    <property type="project" value="TreeGrafter"/>
</dbReference>
<evidence type="ECO:0000256" key="7">
    <source>
        <dbReference type="ARBA" id="ARBA00024867"/>
    </source>
</evidence>
<dbReference type="CDD" id="cd17574">
    <property type="entry name" value="REC_OmpR"/>
    <property type="match status" value="1"/>
</dbReference>
<dbReference type="HOGENOM" id="CLU_000445_30_4_9"/>
<evidence type="ECO:0000313" key="13">
    <source>
        <dbReference type="Proteomes" id="UP000003227"/>
    </source>
</evidence>
<dbReference type="InterPro" id="IPR036388">
    <property type="entry name" value="WH-like_DNA-bd_sf"/>
</dbReference>
<feature type="modified residue" description="4-aspartylphosphate" evidence="8">
    <location>
        <position position="80"/>
    </location>
</feature>
<dbReference type="EMBL" id="ADNX01000028">
    <property type="protein sequence ID" value="EFH08099.1"/>
    <property type="molecule type" value="Genomic_DNA"/>
</dbReference>
<dbReference type="InterPro" id="IPR001789">
    <property type="entry name" value="Sig_transdc_resp-reg_receiver"/>
</dbReference>
<comment type="function">
    <text evidence="7">May play the central regulatory role in sporulation. It may be an element of the effector pathway responsible for the activation of sporulation genes in response to nutritional stress. Spo0A may act in concert with spo0H (a sigma factor) to control the expression of some genes that are critical to the sporulation process.</text>
</comment>
<evidence type="ECO:0000256" key="3">
    <source>
        <dbReference type="ARBA" id="ARBA00023012"/>
    </source>
</evidence>
<evidence type="ECO:0000313" key="12">
    <source>
        <dbReference type="EMBL" id="EFH08099.1"/>
    </source>
</evidence>
<evidence type="ECO:0000256" key="4">
    <source>
        <dbReference type="ARBA" id="ARBA00023015"/>
    </source>
</evidence>
<dbReference type="Pfam" id="PF00072">
    <property type="entry name" value="Response_reg"/>
    <property type="match status" value="1"/>
</dbReference>
<dbReference type="Pfam" id="PF00486">
    <property type="entry name" value="Trans_reg_C"/>
    <property type="match status" value="1"/>
</dbReference>
<dbReference type="PANTHER" id="PTHR48111">
    <property type="entry name" value="REGULATOR OF RPOS"/>
    <property type="match status" value="1"/>
</dbReference>